<evidence type="ECO:0000313" key="2">
    <source>
        <dbReference type="EMBL" id="QEC48965.1"/>
    </source>
</evidence>
<dbReference type="Proteomes" id="UP000321805">
    <property type="component" value="Chromosome"/>
</dbReference>
<proteinExistence type="predicted"/>
<dbReference type="RefSeq" id="WP_146921092.1">
    <property type="nucleotide sequence ID" value="NZ_CP042430.1"/>
</dbReference>
<organism evidence="2 3">
    <name type="scientific">Baekduia soli</name>
    <dbReference type="NCBI Taxonomy" id="496014"/>
    <lineage>
        <taxon>Bacteria</taxon>
        <taxon>Bacillati</taxon>
        <taxon>Actinomycetota</taxon>
        <taxon>Thermoleophilia</taxon>
        <taxon>Solirubrobacterales</taxon>
        <taxon>Baekduiaceae</taxon>
        <taxon>Baekduia</taxon>
    </lineage>
</organism>
<dbReference type="KEGG" id="bsol:FSW04_16220"/>
<name>A0A5B8U7R2_9ACTN</name>
<accession>A0A5B8U7R2</accession>
<sequence length="162" mass="17012">MSIAAIQWVLAESPTTGADRLLLLILAEAAHADGTGICVGPTELARRANVKNVRSVKRTLASLVRRGAIVPGPIDERYRTRVYTIALTSGQNATVGDSPPWSAGRKGSGRNGSKGSGRNAPLTKSINQTPNPARTHVSAFGPPGRADDGEFISEDNDQEQAA</sequence>
<evidence type="ECO:0008006" key="4">
    <source>
        <dbReference type="Google" id="ProtNLM"/>
    </source>
</evidence>
<keyword evidence="3" id="KW-1185">Reference proteome</keyword>
<feature type="compositionally biased region" description="Polar residues" evidence="1">
    <location>
        <begin position="122"/>
        <end position="132"/>
    </location>
</feature>
<dbReference type="AlphaFoldDB" id="A0A5B8U7R2"/>
<evidence type="ECO:0000313" key="3">
    <source>
        <dbReference type="Proteomes" id="UP000321805"/>
    </source>
</evidence>
<protein>
    <recommendedName>
        <fullName evidence="4">Helix-turn-helix domain-containing protein</fullName>
    </recommendedName>
</protein>
<dbReference type="EMBL" id="CP042430">
    <property type="protein sequence ID" value="QEC48965.1"/>
    <property type="molecule type" value="Genomic_DNA"/>
</dbReference>
<feature type="region of interest" description="Disordered" evidence="1">
    <location>
        <begin position="89"/>
        <end position="162"/>
    </location>
</feature>
<gene>
    <name evidence="2" type="ORF">FSW04_16220</name>
</gene>
<feature type="compositionally biased region" description="Acidic residues" evidence="1">
    <location>
        <begin position="149"/>
        <end position="162"/>
    </location>
</feature>
<evidence type="ECO:0000256" key="1">
    <source>
        <dbReference type="SAM" id="MobiDB-lite"/>
    </source>
</evidence>
<reference evidence="2 3" key="1">
    <citation type="journal article" date="2018" name="J. Microbiol.">
        <title>Baekduia soli gen. nov., sp. nov., a novel bacterium isolated from the soil of Baekdu Mountain and proposal of a novel family name, Baekduiaceae fam. nov.</title>
        <authorList>
            <person name="An D.S."/>
            <person name="Siddiqi M.Z."/>
            <person name="Kim K.H."/>
            <person name="Yu H.S."/>
            <person name="Im W.T."/>
        </authorList>
    </citation>
    <scope>NUCLEOTIDE SEQUENCE [LARGE SCALE GENOMIC DNA]</scope>
    <source>
        <strain evidence="2 3">BR7-21</strain>
    </source>
</reference>